<keyword evidence="3" id="KW-1185">Reference proteome</keyword>
<organism evidence="2 3">
    <name type="scientific">Stentor coeruleus</name>
    <dbReference type="NCBI Taxonomy" id="5963"/>
    <lineage>
        <taxon>Eukaryota</taxon>
        <taxon>Sar</taxon>
        <taxon>Alveolata</taxon>
        <taxon>Ciliophora</taxon>
        <taxon>Postciliodesmatophora</taxon>
        <taxon>Heterotrichea</taxon>
        <taxon>Heterotrichida</taxon>
        <taxon>Stentoridae</taxon>
        <taxon>Stentor</taxon>
    </lineage>
</organism>
<dbReference type="Proteomes" id="UP000187209">
    <property type="component" value="Unassembled WGS sequence"/>
</dbReference>
<protein>
    <submittedName>
        <fullName evidence="2">Uncharacterized protein</fullName>
    </submittedName>
</protein>
<name>A0A1R2BI76_9CILI</name>
<dbReference type="AlphaFoldDB" id="A0A1R2BI76"/>
<evidence type="ECO:0000256" key="1">
    <source>
        <dbReference type="SAM" id="Phobius"/>
    </source>
</evidence>
<keyword evidence="1" id="KW-0812">Transmembrane</keyword>
<feature type="transmembrane region" description="Helical" evidence="1">
    <location>
        <begin position="162"/>
        <end position="182"/>
    </location>
</feature>
<feature type="transmembrane region" description="Helical" evidence="1">
    <location>
        <begin position="107"/>
        <end position="127"/>
    </location>
</feature>
<feature type="transmembrane region" description="Helical" evidence="1">
    <location>
        <begin position="52"/>
        <end position="71"/>
    </location>
</feature>
<feature type="transmembrane region" description="Helical" evidence="1">
    <location>
        <begin position="21"/>
        <end position="40"/>
    </location>
</feature>
<feature type="transmembrane region" description="Helical" evidence="1">
    <location>
        <begin position="134"/>
        <end position="156"/>
    </location>
</feature>
<proteinExistence type="predicted"/>
<comment type="caution">
    <text evidence="2">The sequence shown here is derived from an EMBL/GenBank/DDBJ whole genome shotgun (WGS) entry which is preliminary data.</text>
</comment>
<evidence type="ECO:0000313" key="3">
    <source>
        <dbReference type="Proteomes" id="UP000187209"/>
    </source>
</evidence>
<dbReference type="EMBL" id="MPUH01000629">
    <property type="protein sequence ID" value="OMJ76483.1"/>
    <property type="molecule type" value="Genomic_DNA"/>
</dbReference>
<evidence type="ECO:0000313" key="2">
    <source>
        <dbReference type="EMBL" id="OMJ76483.1"/>
    </source>
</evidence>
<sequence>MMVTLLTNSDLQLIFTKKIFMILYAQSVISVAFASISFSTESFQYFFKENFWLMYLFSGLYTVFSLTPLVLASFRKPPQNDVILFIVILSIIIIDTCAVSADPGTVLQTLTFLSSSILGLVVFSLFSYAKASKIWALVSMATINILVLLVLFFVGFQDWGMLVIFLIVGLCFGGYLLVIITDLCDRYSIKNTEISYGTLLIYADILIIPYIITKIQLFRNKHLIS</sequence>
<keyword evidence="1" id="KW-0472">Membrane</keyword>
<gene>
    <name evidence="2" type="ORF">SteCoe_24152</name>
</gene>
<reference evidence="2 3" key="1">
    <citation type="submission" date="2016-11" db="EMBL/GenBank/DDBJ databases">
        <title>The macronuclear genome of Stentor coeruleus: a giant cell with tiny introns.</title>
        <authorList>
            <person name="Slabodnick M."/>
            <person name="Ruby J.G."/>
            <person name="Reiff S.B."/>
            <person name="Swart E.C."/>
            <person name="Gosai S."/>
            <person name="Prabakaran S."/>
            <person name="Witkowska E."/>
            <person name="Larue G.E."/>
            <person name="Fisher S."/>
            <person name="Freeman R.M."/>
            <person name="Gunawardena J."/>
            <person name="Chu W."/>
            <person name="Stover N.A."/>
            <person name="Gregory B.D."/>
            <person name="Nowacki M."/>
            <person name="Derisi J."/>
            <person name="Roy S.W."/>
            <person name="Marshall W.F."/>
            <person name="Sood P."/>
        </authorList>
    </citation>
    <scope>NUCLEOTIDE SEQUENCE [LARGE SCALE GENOMIC DNA]</scope>
    <source>
        <strain evidence="2">WM001</strain>
    </source>
</reference>
<keyword evidence="1" id="KW-1133">Transmembrane helix</keyword>
<accession>A0A1R2BI76</accession>
<feature type="transmembrane region" description="Helical" evidence="1">
    <location>
        <begin position="83"/>
        <end position="101"/>
    </location>
</feature>
<feature type="transmembrane region" description="Helical" evidence="1">
    <location>
        <begin position="194"/>
        <end position="212"/>
    </location>
</feature>